<evidence type="ECO:0000256" key="1">
    <source>
        <dbReference type="ARBA" id="ARBA00022729"/>
    </source>
</evidence>
<dbReference type="Proteomes" id="UP000838763">
    <property type="component" value="Unassembled WGS sequence"/>
</dbReference>
<feature type="domain" description="SGNH hydrolase-type esterase" evidence="3">
    <location>
        <begin position="55"/>
        <end position="246"/>
    </location>
</feature>
<dbReference type="PANTHER" id="PTHR30383">
    <property type="entry name" value="THIOESTERASE 1/PROTEASE 1/LYSOPHOSPHOLIPASE L1"/>
    <property type="match status" value="1"/>
</dbReference>
<comment type="caution">
    <text evidence="4">The sequence shown here is derived from an EMBL/GenBank/DDBJ whole genome shotgun (WGS) entry which is preliminary data.</text>
</comment>
<reference evidence="4" key="1">
    <citation type="submission" date="2022-11" db="EMBL/GenBank/DDBJ databases">
        <authorList>
            <person name="Scott C."/>
            <person name="Bruce N."/>
        </authorList>
    </citation>
    <scope>NUCLEOTIDE SEQUENCE</scope>
</reference>
<dbReference type="Pfam" id="PF13517">
    <property type="entry name" value="FG-GAP_3"/>
    <property type="match status" value="2"/>
</dbReference>
<dbReference type="SUPFAM" id="SSF69318">
    <property type="entry name" value="Integrin alpha N-terminal domain"/>
    <property type="match status" value="2"/>
</dbReference>
<proteinExistence type="predicted"/>
<evidence type="ECO:0000313" key="5">
    <source>
        <dbReference type="Proteomes" id="UP000838763"/>
    </source>
</evidence>
<dbReference type="InterPro" id="IPR036514">
    <property type="entry name" value="SGNH_hydro_sf"/>
</dbReference>
<dbReference type="Gene3D" id="2.130.10.130">
    <property type="entry name" value="Integrin alpha, N-terminal"/>
    <property type="match status" value="1"/>
</dbReference>
<dbReference type="InterPro" id="IPR013517">
    <property type="entry name" value="FG-GAP"/>
</dbReference>
<dbReference type="Gene3D" id="3.40.50.1110">
    <property type="entry name" value="SGNH hydrolase"/>
    <property type="match status" value="1"/>
</dbReference>
<dbReference type="AlphaFoldDB" id="A0A9P1MA47"/>
<dbReference type="SUPFAM" id="SSF52266">
    <property type="entry name" value="SGNH hydrolase"/>
    <property type="match status" value="1"/>
</dbReference>
<dbReference type="PANTHER" id="PTHR30383:SF31">
    <property type="entry name" value="SGNH HYDROLASE-TYPE ESTERASE DOMAIN-CONTAINING PROTEIN-RELATED"/>
    <property type="match status" value="1"/>
</dbReference>
<dbReference type="GO" id="GO:0004622">
    <property type="term" value="F:phosphatidylcholine lysophospholipase activity"/>
    <property type="evidence" value="ECO:0007669"/>
    <property type="project" value="TreeGrafter"/>
</dbReference>
<dbReference type="OrthoDB" id="3915838at2759"/>
<protein>
    <recommendedName>
        <fullName evidence="3">SGNH hydrolase-type esterase domain-containing protein</fullName>
    </recommendedName>
</protein>
<feature type="chain" id="PRO_5040416509" description="SGNH hydrolase-type esterase domain-containing protein" evidence="2">
    <location>
        <begin position="27"/>
        <end position="1228"/>
    </location>
</feature>
<dbReference type="Pfam" id="PF13472">
    <property type="entry name" value="Lipase_GDSL_2"/>
    <property type="match status" value="1"/>
</dbReference>
<evidence type="ECO:0000313" key="4">
    <source>
        <dbReference type="EMBL" id="CAI4215859.1"/>
    </source>
</evidence>
<dbReference type="EMBL" id="CALLCH030000013">
    <property type="protein sequence ID" value="CAI4215859.1"/>
    <property type="molecule type" value="Genomic_DNA"/>
</dbReference>
<gene>
    <name evidence="4" type="ORF">PPNO1_LOCUS5533</name>
</gene>
<dbReference type="InterPro" id="IPR013830">
    <property type="entry name" value="SGNH_hydro"/>
</dbReference>
<keyword evidence="1 2" id="KW-0732">Signal</keyword>
<sequence length="1228" mass="134860">MVAFTSILANVGVAVLSLAILPSVSALPADFTPNYDAQIFKRANPKDFYLRIMPLGASITAGIHGPRTIRARTGTASIFATNSDPRGGKSTWLATSDHEGVKGELVSQVEKRAKQSSRVWLPNVVLINAGTNDATGNGRDGNPIVGTGRLRMRALIDSVFAEVPNAVVVLSTLLPNLRDLGGTPAQRNIDIINDEYRELYRTYVPLDNNGNEVSQPTFKVVLADMANFITPGEIWDQTHPNPSGQRKWRPCGIGPSTTPMIRLVNLGGAHKGGELDEAIYFNTDGEKRVVHMSVNQGDGDMGPKVKITIPDSCKIRGIRWGDVNGDGLDDFICLSPAGEMYVSINRGGNPPTFEDIGRYKGITDGADQDHIRLGDMDGDGRLDFCTLRDNGDLHCYRNGGFGDRAAYWQDMGVDRPIFTGKNKGDIFGVNLVDVNGDGRYDWTWMDRQGEVHTYINQRGVSKTMIPSWLDAGITHLGVHTDIGDKRQYIKWGRLFGSGRADYMYLKRNGWPLPKGDGIYWGDTTGSGFDDYIWISPEGEVSVFINKNTKDNFDNYAKSAWTKTITFNTGIDRRALHVGDWDGDGRADIIAVTNRDTGSLKVWHSRWDGTNFNWDARDIPDSAKCNQGWGSLYWDHGAHFADISGSGRVDYICMEKNGRATAWLRDDKGAWYNARQIKSSEDLDRANFHFADVDDKFTGDATVWYNGGQVAEADRGQYRDSLFFWPKAGILYFGSHRGSNMNYPNLGGQGRADQVGINPILGHAWVWFNSCPAGGDDVEGEVPDPGLPAYNPRAIRLRYRIPIRRITGSVLEAVAVGPRICGMSTILADGFSTAASVPRVIASYDGSTFDDGWNWPGPGCVTVRGVCSLSPTDLVDRKCVQFPERAFTLFAMRNFALTIQMWYSAFSDSVDTASLFTADIAINFLWRTPPQVEADPSAFLTILAGMFAGIGAIIPAANVPANSLAGLLTIAAGAAVLTPGELDHVVLLQQVARLAAPNHDRTRGTELARALESGAFADQDFGTYVPENAKTDMPSRIRASIIAEAWNSGSVVIARWSRTGPMAQFFDPCCGRDAANRRGIDHACACQFGDNFVIHTGIKSSDADTLYKFPKIGQDEPTLKQYGLDHAILIRAAENTQKSTGVIMGRELANVEKFINGAIANPTGSILDSLTYFPVPYCNLDDFDLDFKTFHNCHAGQNNREFFRICLLQLMSHYCPQTPGWPYKSWSTS</sequence>
<organism evidence="4 5">
    <name type="scientific">Parascedosporium putredinis</name>
    <dbReference type="NCBI Taxonomy" id="1442378"/>
    <lineage>
        <taxon>Eukaryota</taxon>
        <taxon>Fungi</taxon>
        <taxon>Dikarya</taxon>
        <taxon>Ascomycota</taxon>
        <taxon>Pezizomycotina</taxon>
        <taxon>Sordariomycetes</taxon>
        <taxon>Hypocreomycetidae</taxon>
        <taxon>Microascales</taxon>
        <taxon>Microascaceae</taxon>
        <taxon>Parascedosporium</taxon>
    </lineage>
</organism>
<evidence type="ECO:0000259" key="3">
    <source>
        <dbReference type="Pfam" id="PF13472"/>
    </source>
</evidence>
<accession>A0A9P1MA47</accession>
<evidence type="ECO:0000256" key="2">
    <source>
        <dbReference type="SAM" id="SignalP"/>
    </source>
</evidence>
<keyword evidence="5" id="KW-1185">Reference proteome</keyword>
<feature type="signal peptide" evidence="2">
    <location>
        <begin position="1"/>
        <end position="26"/>
    </location>
</feature>
<dbReference type="InterPro" id="IPR028994">
    <property type="entry name" value="Integrin_alpha_N"/>
</dbReference>
<name>A0A9P1MA47_9PEZI</name>
<dbReference type="InterPro" id="IPR051532">
    <property type="entry name" value="Ester_Hydrolysis_Enzymes"/>
</dbReference>